<gene>
    <name evidence="2" type="ORF">Aru02nite_60280</name>
</gene>
<sequence length="71" mass="7302">MAEPLHGLQDELALGGEAEAAGAQHVGERRRGLGGHAIDHRHAYARTAHGAFRTSGGESGLRAMTAGDTEG</sequence>
<feature type="compositionally biased region" description="Low complexity" evidence="1">
    <location>
        <begin position="11"/>
        <end position="23"/>
    </location>
</feature>
<proteinExistence type="predicted"/>
<feature type="region of interest" description="Disordered" evidence="1">
    <location>
        <begin position="49"/>
        <end position="71"/>
    </location>
</feature>
<dbReference type="Proteomes" id="UP000612808">
    <property type="component" value="Unassembled WGS sequence"/>
</dbReference>
<protein>
    <submittedName>
        <fullName evidence="2">Uncharacterized protein</fullName>
    </submittedName>
</protein>
<accession>A0A8J3NDA7</accession>
<organism evidence="2 3">
    <name type="scientific">Actinocatenispora rupis</name>
    <dbReference type="NCBI Taxonomy" id="519421"/>
    <lineage>
        <taxon>Bacteria</taxon>
        <taxon>Bacillati</taxon>
        <taxon>Actinomycetota</taxon>
        <taxon>Actinomycetes</taxon>
        <taxon>Micromonosporales</taxon>
        <taxon>Micromonosporaceae</taxon>
        <taxon>Actinocatenispora</taxon>
    </lineage>
</organism>
<comment type="caution">
    <text evidence="2">The sequence shown here is derived from an EMBL/GenBank/DDBJ whole genome shotgun (WGS) entry which is preliminary data.</text>
</comment>
<reference evidence="2" key="1">
    <citation type="submission" date="2021-01" db="EMBL/GenBank/DDBJ databases">
        <title>Whole genome shotgun sequence of Actinocatenispora rupis NBRC 107355.</title>
        <authorList>
            <person name="Komaki H."/>
            <person name="Tamura T."/>
        </authorList>
    </citation>
    <scope>NUCLEOTIDE SEQUENCE</scope>
    <source>
        <strain evidence="2">NBRC 107355</strain>
    </source>
</reference>
<feature type="compositionally biased region" description="Basic and acidic residues" evidence="1">
    <location>
        <begin position="26"/>
        <end position="37"/>
    </location>
</feature>
<evidence type="ECO:0000313" key="3">
    <source>
        <dbReference type="Proteomes" id="UP000612808"/>
    </source>
</evidence>
<keyword evidence="3" id="KW-1185">Reference proteome</keyword>
<name>A0A8J3NDA7_9ACTN</name>
<feature type="region of interest" description="Disordered" evidence="1">
    <location>
        <begin position="1"/>
        <end position="37"/>
    </location>
</feature>
<dbReference type="AlphaFoldDB" id="A0A8J3NDA7"/>
<evidence type="ECO:0000256" key="1">
    <source>
        <dbReference type="SAM" id="MobiDB-lite"/>
    </source>
</evidence>
<evidence type="ECO:0000313" key="2">
    <source>
        <dbReference type="EMBL" id="GID15139.1"/>
    </source>
</evidence>
<dbReference type="EMBL" id="BOMB01000038">
    <property type="protein sequence ID" value="GID15139.1"/>
    <property type="molecule type" value="Genomic_DNA"/>
</dbReference>